<evidence type="ECO:0000256" key="1">
    <source>
        <dbReference type="ARBA" id="ARBA00023172"/>
    </source>
</evidence>
<organism evidence="2 3">
    <name type="scientific">Devosia aurantiaca</name>
    <dbReference type="NCBI Taxonomy" id="2714858"/>
    <lineage>
        <taxon>Bacteria</taxon>
        <taxon>Pseudomonadati</taxon>
        <taxon>Pseudomonadota</taxon>
        <taxon>Alphaproteobacteria</taxon>
        <taxon>Hyphomicrobiales</taxon>
        <taxon>Devosiaceae</taxon>
        <taxon>Devosia</taxon>
    </lineage>
</organism>
<gene>
    <name evidence="2" type="ORF">G5575_01545</name>
</gene>
<dbReference type="EMBL" id="JAALFG010000001">
    <property type="protein sequence ID" value="NGP16545.1"/>
    <property type="molecule type" value="Genomic_DNA"/>
</dbReference>
<dbReference type="Gene3D" id="1.10.443.10">
    <property type="entry name" value="Intergrase catalytic core"/>
    <property type="match status" value="1"/>
</dbReference>
<dbReference type="GO" id="GO:0003677">
    <property type="term" value="F:DNA binding"/>
    <property type="evidence" value="ECO:0007669"/>
    <property type="project" value="InterPro"/>
</dbReference>
<dbReference type="InterPro" id="IPR011010">
    <property type="entry name" value="DNA_brk_join_enz"/>
</dbReference>
<evidence type="ECO:0000313" key="3">
    <source>
        <dbReference type="Proteomes" id="UP000474802"/>
    </source>
</evidence>
<evidence type="ECO:0000313" key="2">
    <source>
        <dbReference type="EMBL" id="NGP16545.1"/>
    </source>
</evidence>
<dbReference type="SUPFAM" id="SSF56349">
    <property type="entry name" value="DNA breaking-rejoining enzymes"/>
    <property type="match status" value="1"/>
</dbReference>
<dbReference type="AlphaFoldDB" id="A0A6M1SMM8"/>
<keyword evidence="3" id="KW-1185">Reference proteome</keyword>
<name>A0A6M1SMM8_9HYPH</name>
<proteinExistence type="predicted"/>
<reference evidence="2 3" key="2">
    <citation type="submission" date="2020-03" db="EMBL/GenBank/DDBJ databases">
        <title>Devosia chinhatensis sp. nov., isolated from a hexachlorocyclohexane (HCH) dump site in India.</title>
        <authorList>
            <person name="Kumar M."/>
            <person name="Lal R."/>
        </authorList>
    </citation>
    <scope>NUCLEOTIDE SEQUENCE [LARGE SCALE GENOMIC DNA]</scope>
    <source>
        <strain evidence="2 3">H239</strain>
    </source>
</reference>
<dbReference type="Proteomes" id="UP000474802">
    <property type="component" value="Unassembled WGS sequence"/>
</dbReference>
<comment type="caution">
    <text evidence="2">The sequence shown here is derived from an EMBL/GenBank/DDBJ whole genome shotgun (WGS) entry which is preliminary data.</text>
</comment>
<accession>A0A6M1SMM8</accession>
<sequence>MPTIKKREYYLGEARNILEATLDPVKGKVSLHSKAARRWVPWLCAYSGARVGEITQLRKSDVYQAKSQDETELIWVIMITPEAGHVKDHKKREVAIHPHLIEQGFLKFAEASETETLFFDPSKRRGGKRANPQSAKAGERLAKWIRKDLKITDPEISPNHAWRHRFRSLLMNRVHPQVLDGIDGHAPASEGQKYGRVWPEVSLAAVSLIEPYRFDGRELLHRPDDTPS</sequence>
<dbReference type="InterPro" id="IPR013762">
    <property type="entry name" value="Integrase-like_cat_sf"/>
</dbReference>
<dbReference type="GO" id="GO:0006310">
    <property type="term" value="P:DNA recombination"/>
    <property type="evidence" value="ECO:0007669"/>
    <property type="project" value="UniProtKB-KW"/>
</dbReference>
<dbReference type="GO" id="GO:0015074">
    <property type="term" value="P:DNA integration"/>
    <property type="evidence" value="ECO:0007669"/>
    <property type="project" value="InterPro"/>
</dbReference>
<evidence type="ECO:0008006" key="4">
    <source>
        <dbReference type="Google" id="ProtNLM"/>
    </source>
</evidence>
<dbReference type="RefSeq" id="WP_164532799.1">
    <property type="nucleotide sequence ID" value="NZ_JAALFG010000001.1"/>
</dbReference>
<keyword evidence="1" id="KW-0233">DNA recombination</keyword>
<protein>
    <recommendedName>
        <fullName evidence="4">Tyr recombinase domain-containing protein</fullName>
    </recommendedName>
</protein>
<reference evidence="2 3" key="1">
    <citation type="submission" date="2020-02" db="EMBL/GenBank/DDBJ databases">
        <authorList>
            <person name="Khan S.A."/>
            <person name="Jeon C.O."/>
            <person name="Chun B.H."/>
        </authorList>
    </citation>
    <scope>NUCLEOTIDE SEQUENCE [LARGE SCALE GENOMIC DNA]</scope>
    <source>
        <strain evidence="2 3">H239</strain>
    </source>
</reference>